<dbReference type="InterPro" id="IPR050396">
    <property type="entry name" value="Glycosyltr_51/Transpeptidase"/>
</dbReference>
<dbReference type="Gene3D" id="1.10.3810.10">
    <property type="entry name" value="Biosynthetic peptidoglycan transglycosylase-like"/>
    <property type="match status" value="1"/>
</dbReference>
<evidence type="ECO:0000256" key="5">
    <source>
        <dbReference type="ARBA" id="ARBA00022676"/>
    </source>
</evidence>
<dbReference type="Proteomes" id="UP000199103">
    <property type="component" value="Chromosome I"/>
</dbReference>
<dbReference type="Pfam" id="PF00905">
    <property type="entry name" value="Transpeptidase"/>
    <property type="match status" value="1"/>
</dbReference>
<dbReference type="PANTHER" id="PTHR32282">
    <property type="entry name" value="BINDING PROTEIN TRANSPEPTIDASE, PUTATIVE-RELATED"/>
    <property type="match status" value="1"/>
</dbReference>
<keyword evidence="15" id="KW-0472">Membrane</keyword>
<dbReference type="OrthoDB" id="9766909at2"/>
<dbReference type="InterPro" id="IPR001460">
    <property type="entry name" value="PCN-bd_Tpept"/>
</dbReference>
<gene>
    <name evidence="18" type="ORF">SAMN04489812_2702</name>
</gene>
<feature type="compositionally biased region" description="Basic residues" evidence="14">
    <location>
        <begin position="38"/>
        <end position="47"/>
    </location>
</feature>
<feature type="transmembrane region" description="Helical" evidence="15">
    <location>
        <begin position="56"/>
        <end position="79"/>
    </location>
</feature>
<protein>
    <submittedName>
        <fullName evidence="18">Membrane carboxypeptidase (Penicillin-binding protein)</fullName>
    </submittedName>
</protein>
<dbReference type="InterPro" id="IPR001264">
    <property type="entry name" value="Glyco_trans_51"/>
</dbReference>
<feature type="compositionally biased region" description="Polar residues" evidence="14">
    <location>
        <begin position="10"/>
        <end position="19"/>
    </location>
</feature>
<evidence type="ECO:0000313" key="19">
    <source>
        <dbReference type="Proteomes" id="UP000199103"/>
    </source>
</evidence>
<dbReference type="GO" id="GO:0006508">
    <property type="term" value="P:proteolysis"/>
    <property type="evidence" value="ECO:0007669"/>
    <property type="project" value="UniProtKB-KW"/>
</dbReference>
<evidence type="ECO:0000259" key="16">
    <source>
        <dbReference type="Pfam" id="PF00905"/>
    </source>
</evidence>
<evidence type="ECO:0000256" key="1">
    <source>
        <dbReference type="ARBA" id="ARBA00007090"/>
    </source>
</evidence>
<feature type="compositionally biased region" description="Polar residues" evidence="14">
    <location>
        <begin position="698"/>
        <end position="707"/>
    </location>
</feature>
<comment type="similarity">
    <text evidence="2">In the N-terminal section; belongs to the glycosyltransferase 51 family.</text>
</comment>
<dbReference type="RefSeq" id="WP_091525557.1">
    <property type="nucleotide sequence ID" value="NZ_LT629772.1"/>
</dbReference>
<comment type="catalytic activity">
    <reaction evidence="13">
        <text>[GlcNAc-(1-&gt;4)-Mur2Ac(oyl-L-Ala-gamma-D-Glu-L-Lys-D-Ala-D-Ala)](n)-di-trans,octa-cis-undecaprenyl diphosphate + beta-D-GlcNAc-(1-&gt;4)-Mur2Ac(oyl-L-Ala-gamma-D-Glu-L-Lys-D-Ala-D-Ala)-di-trans,octa-cis-undecaprenyl diphosphate = [GlcNAc-(1-&gt;4)-Mur2Ac(oyl-L-Ala-gamma-D-Glu-L-Lys-D-Ala-D-Ala)](n+1)-di-trans,octa-cis-undecaprenyl diphosphate + di-trans,octa-cis-undecaprenyl diphosphate + H(+)</text>
        <dbReference type="Rhea" id="RHEA:23708"/>
        <dbReference type="Rhea" id="RHEA-COMP:9602"/>
        <dbReference type="Rhea" id="RHEA-COMP:9603"/>
        <dbReference type="ChEBI" id="CHEBI:15378"/>
        <dbReference type="ChEBI" id="CHEBI:58405"/>
        <dbReference type="ChEBI" id="CHEBI:60033"/>
        <dbReference type="ChEBI" id="CHEBI:78435"/>
        <dbReference type="EC" id="2.4.99.28"/>
    </reaction>
</comment>
<evidence type="ECO:0000256" key="13">
    <source>
        <dbReference type="ARBA" id="ARBA00049902"/>
    </source>
</evidence>
<keyword evidence="4" id="KW-0645">Protease</keyword>
<evidence type="ECO:0000256" key="12">
    <source>
        <dbReference type="ARBA" id="ARBA00034000"/>
    </source>
</evidence>
<organism evidence="18 19">
    <name type="scientific">Microlunatus soli</name>
    <dbReference type="NCBI Taxonomy" id="630515"/>
    <lineage>
        <taxon>Bacteria</taxon>
        <taxon>Bacillati</taxon>
        <taxon>Actinomycetota</taxon>
        <taxon>Actinomycetes</taxon>
        <taxon>Propionibacteriales</taxon>
        <taxon>Propionibacteriaceae</taxon>
        <taxon>Microlunatus</taxon>
    </lineage>
</organism>
<feature type="region of interest" description="Disordered" evidence="14">
    <location>
        <begin position="675"/>
        <end position="842"/>
    </location>
</feature>
<dbReference type="GO" id="GO:0008955">
    <property type="term" value="F:peptidoglycan glycosyltransferase activity"/>
    <property type="evidence" value="ECO:0007669"/>
    <property type="project" value="UniProtKB-EC"/>
</dbReference>
<evidence type="ECO:0000256" key="3">
    <source>
        <dbReference type="ARBA" id="ARBA00022645"/>
    </source>
</evidence>
<feature type="compositionally biased region" description="Basic and acidic residues" evidence="14">
    <location>
        <begin position="675"/>
        <end position="687"/>
    </location>
</feature>
<sequence length="842" mass="90267">MAERPRGPRTSASSKSRTPSARRKTDAKGASAATRAPKGGKKGKKKLTPGRVIRRIALTLLTLIVVGGLASAAFVVISYQNLKLPDPNAAFTTNTSNIYYDDGKTKLGDIEVQNRQSIRYDEMPTSIKNATVAAENNTFWTDPGYSVQGMIRAAVNIARGGDLQGGSTITQQYIKIMYLSQDQTITRKFKEVLLSRKLSEKMSKQEILTGYLNTIYFGRGAYGIQAASKAYFDIDAKDLTIPQSAVLAAVLNNPAYLDPDANGGDTEPLLNRYRYVLGSMRHSGFISQAEYTKDVKKLPTLPKIKISDKYGGSKGFLMKAAEAELATLPIDQAKVRGGGYKITTTFDEKAQKAAVKAAESNTKEAAELSGHKASKLHAAIASVDVNTGAVLAMYGGPDYIENSRNWATTPRATASTFKPFALAAGLENGFSLYSQFNGNTFTPPGDGVPIRNEFSTQYGQVSLLKATAESINTAFVDLDTQLPGDGPQKVVDIAQKLGAIKEKGAQDWDVNNRVAIGSAQVSPVNMANAYATFANNGEYVQNHVIAEIKDNNGKIVYKAEPKTHRAISKDVSADVSYALQGVVKDGTGSAAQSLGRPVAGKTGTQGVDDKITSAWFTGYTKQIATSVMYVAGDGGTENLDKYKRPYDPTFFGSSYPLQTWVDYMEKATEGQKIRDFRQPAYVNRDKFPPPVIKKSAPPKQTSGTDNSDNNDKPEKKTQKQDKKSDKTEDKSSDKSNDDKSSDKSSDDKSNDDKGQSDNKSSDSGGSDKKSSDSGRTDDTTSDDTKSGDGSSGDKKTSDGSGSGDKKKSDSTKSDSTTSDSTTSGSDSTSTDTTKTSSSTGSN</sequence>
<evidence type="ECO:0000256" key="6">
    <source>
        <dbReference type="ARBA" id="ARBA00022679"/>
    </source>
</evidence>
<evidence type="ECO:0000256" key="15">
    <source>
        <dbReference type="SAM" id="Phobius"/>
    </source>
</evidence>
<keyword evidence="11" id="KW-0961">Cell wall biogenesis/degradation</keyword>
<dbReference type="PANTHER" id="PTHR32282:SF34">
    <property type="entry name" value="PENICILLIN-BINDING PROTEIN 1A"/>
    <property type="match status" value="1"/>
</dbReference>
<dbReference type="Pfam" id="PF00912">
    <property type="entry name" value="Transgly"/>
    <property type="match status" value="1"/>
</dbReference>
<dbReference type="InterPro" id="IPR012338">
    <property type="entry name" value="Beta-lactam/transpept-like"/>
</dbReference>
<evidence type="ECO:0000313" key="18">
    <source>
        <dbReference type="EMBL" id="SDS69361.1"/>
    </source>
</evidence>
<dbReference type="SUPFAM" id="SSF56601">
    <property type="entry name" value="beta-lactamase/transpeptidase-like"/>
    <property type="match status" value="1"/>
</dbReference>
<proteinExistence type="inferred from homology"/>
<keyword evidence="7" id="KW-0378">Hydrolase</keyword>
<dbReference type="InterPro" id="IPR036950">
    <property type="entry name" value="PBP_transglycosylase"/>
</dbReference>
<feature type="region of interest" description="Disordered" evidence="14">
    <location>
        <begin position="1"/>
        <end position="47"/>
    </location>
</feature>
<feature type="domain" description="Glycosyl transferase family 51" evidence="17">
    <location>
        <begin position="107"/>
        <end position="280"/>
    </location>
</feature>
<keyword evidence="10" id="KW-0511">Multifunctional enzyme</keyword>
<name>A0A1H1UAM1_9ACTN</name>
<reference evidence="18 19" key="1">
    <citation type="submission" date="2016-10" db="EMBL/GenBank/DDBJ databases">
        <authorList>
            <person name="de Groot N.N."/>
        </authorList>
    </citation>
    <scope>NUCLEOTIDE SEQUENCE [LARGE SCALE GENOMIC DNA]</scope>
    <source>
        <strain evidence="18 19">DSM 21800</strain>
    </source>
</reference>
<evidence type="ECO:0000256" key="14">
    <source>
        <dbReference type="SAM" id="MobiDB-lite"/>
    </source>
</evidence>
<dbReference type="GO" id="GO:0030288">
    <property type="term" value="C:outer membrane-bounded periplasmic space"/>
    <property type="evidence" value="ECO:0007669"/>
    <property type="project" value="TreeGrafter"/>
</dbReference>
<evidence type="ECO:0000256" key="2">
    <source>
        <dbReference type="ARBA" id="ARBA00007739"/>
    </source>
</evidence>
<dbReference type="Gene3D" id="3.40.710.10">
    <property type="entry name" value="DD-peptidase/beta-lactamase superfamily"/>
    <property type="match status" value="1"/>
</dbReference>
<evidence type="ECO:0000256" key="8">
    <source>
        <dbReference type="ARBA" id="ARBA00022960"/>
    </source>
</evidence>
<evidence type="ECO:0000256" key="11">
    <source>
        <dbReference type="ARBA" id="ARBA00023316"/>
    </source>
</evidence>
<keyword evidence="9" id="KW-0573">Peptidoglycan synthesis</keyword>
<keyword evidence="15" id="KW-1133">Transmembrane helix</keyword>
<keyword evidence="5" id="KW-0328">Glycosyltransferase</keyword>
<dbReference type="GO" id="GO:0009002">
    <property type="term" value="F:serine-type D-Ala-D-Ala carboxypeptidase activity"/>
    <property type="evidence" value="ECO:0007669"/>
    <property type="project" value="UniProtKB-EC"/>
</dbReference>
<dbReference type="STRING" id="630515.SAMN04489812_2702"/>
<keyword evidence="19" id="KW-1185">Reference proteome</keyword>
<accession>A0A1H1UAM1</accession>
<dbReference type="GO" id="GO:0071555">
    <property type="term" value="P:cell wall organization"/>
    <property type="evidence" value="ECO:0007669"/>
    <property type="project" value="UniProtKB-KW"/>
</dbReference>
<evidence type="ECO:0000256" key="10">
    <source>
        <dbReference type="ARBA" id="ARBA00023268"/>
    </source>
</evidence>
<evidence type="ECO:0000256" key="9">
    <source>
        <dbReference type="ARBA" id="ARBA00022984"/>
    </source>
</evidence>
<evidence type="ECO:0000259" key="17">
    <source>
        <dbReference type="Pfam" id="PF00912"/>
    </source>
</evidence>
<dbReference type="GO" id="GO:0008658">
    <property type="term" value="F:penicillin binding"/>
    <property type="evidence" value="ECO:0007669"/>
    <property type="project" value="InterPro"/>
</dbReference>
<dbReference type="SUPFAM" id="SSF53955">
    <property type="entry name" value="Lysozyme-like"/>
    <property type="match status" value="1"/>
</dbReference>
<dbReference type="FunFam" id="1.10.3810.10:FF:000001">
    <property type="entry name" value="Penicillin-binding protein 1A"/>
    <property type="match status" value="1"/>
</dbReference>
<comment type="catalytic activity">
    <reaction evidence="12">
        <text>Preferential cleavage: (Ac)2-L-Lys-D-Ala-|-D-Ala. Also transpeptidation of peptidyl-alanyl moieties that are N-acyl substituents of D-alanine.</text>
        <dbReference type="EC" id="3.4.16.4"/>
    </reaction>
</comment>
<dbReference type="InterPro" id="IPR023346">
    <property type="entry name" value="Lysozyme-like_dom_sf"/>
</dbReference>
<keyword evidence="8" id="KW-0133">Cell shape</keyword>
<evidence type="ECO:0000256" key="4">
    <source>
        <dbReference type="ARBA" id="ARBA00022670"/>
    </source>
</evidence>
<dbReference type="GO" id="GO:0009252">
    <property type="term" value="P:peptidoglycan biosynthetic process"/>
    <property type="evidence" value="ECO:0007669"/>
    <property type="project" value="UniProtKB-KW"/>
</dbReference>
<dbReference type="AlphaFoldDB" id="A0A1H1UAM1"/>
<keyword evidence="15" id="KW-0812">Transmembrane</keyword>
<keyword evidence="6" id="KW-0808">Transferase</keyword>
<feature type="domain" description="Penicillin-binding protein transpeptidase" evidence="16">
    <location>
        <begin position="382"/>
        <end position="633"/>
    </location>
</feature>
<dbReference type="GO" id="GO:0008360">
    <property type="term" value="P:regulation of cell shape"/>
    <property type="evidence" value="ECO:0007669"/>
    <property type="project" value="UniProtKB-KW"/>
</dbReference>
<comment type="similarity">
    <text evidence="1">In the C-terminal section; belongs to the transpeptidase family.</text>
</comment>
<keyword evidence="3 18" id="KW-0121">Carboxypeptidase</keyword>
<feature type="compositionally biased region" description="Basic and acidic residues" evidence="14">
    <location>
        <begin position="709"/>
        <end position="812"/>
    </location>
</feature>
<evidence type="ECO:0000256" key="7">
    <source>
        <dbReference type="ARBA" id="ARBA00022801"/>
    </source>
</evidence>
<feature type="compositionally biased region" description="Low complexity" evidence="14">
    <location>
        <begin position="813"/>
        <end position="842"/>
    </location>
</feature>
<dbReference type="EMBL" id="LT629772">
    <property type="protein sequence ID" value="SDS69361.1"/>
    <property type="molecule type" value="Genomic_DNA"/>
</dbReference>